<evidence type="ECO:0000313" key="22">
    <source>
        <dbReference type="RefSeq" id="XP_004645722.1"/>
    </source>
</evidence>
<dbReference type="SMART" id="SM00219">
    <property type="entry name" value="TyrKc"/>
    <property type="match status" value="1"/>
</dbReference>
<keyword evidence="7 16" id="KW-0418">Kinase</keyword>
<proteinExistence type="inferred from homology"/>
<dbReference type="InterPro" id="IPR036860">
    <property type="entry name" value="SH2_dom_sf"/>
</dbReference>
<evidence type="ECO:0000256" key="2">
    <source>
        <dbReference type="ARBA" id="ARBA00022443"/>
    </source>
</evidence>
<dbReference type="InterPro" id="IPR050198">
    <property type="entry name" value="Non-receptor_tyrosine_kinases"/>
</dbReference>
<dbReference type="GO" id="GO:0005524">
    <property type="term" value="F:ATP binding"/>
    <property type="evidence" value="ECO:0007669"/>
    <property type="project" value="UniProtKB-UniRule"/>
</dbReference>
<reference evidence="22" key="1">
    <citation type="submission" date="2025-08" db="UniProtKB">
        <authorList>
            <consortium name="RefSeq"/>
        </authorList>
    </citation>
    <scope>IDENTIFICATION</scope>
</reference>
<dbReference type="GO" id="GO:0045944">
    <property type="term" value="P:positive regulation of transcription by RNA polymerase II"/>
    <property type="evidence" value="ECO:0007669"/>
    <property type="project" value="Ensembl"/>
</dbReference>
<dbReference type="SUPFAM" id="SSF55550">
    <property type="entry name" value="SH2 domain"/>
    <property type="match status" value="1"/>
</dbReference>
<keyword evidence="3" id="KW-0963">Cytoplasm</keyword>
<dbReference type="Pfam" id="PF00018">
    <property type="entry name" value="SH3_1"/>
    <property type="match status" value="1"/>
</dbReference>
<dbReference type="InterPro" id="IPR035870">
    <property type="entry name" value="Txk_SH2"/>
</dbReference>
<dbReference type="PRINTS" id="PR00109">
    <property type="entry name" value="TYRKINASE"/>
</dbReference>
<dbReference type="GO" id="GO:0005730">
    <property type="term" value="C:nucleolus"/>
    <property type="evidence" value="ECO:0007669"/>
    <property type="project" value="Ensembl"/>
</dbReference>
<dbReference type="RefSeq" id="XP_004645722.1">
    <property type="nucleotide sequence ID" value="XM_004645665.2"/>
</dbReference>
<dbReference type="InterPro" id="IPR008266">
    <property type="entry name" value="Tyr_kinase_AS"/>
</dbReference>
<gene>
    <name evidence="22" type="primary">Txk</name>
</gene>
<dbReference type="GO" id="GO:0005654">
    <property type="term" value="C:nucleoplasm"/>
    <property type="evidence" value="ECO:0007669"/>
    <property type="project" value="Ensembl"/>
</dbReference>
<dbReference type="CDD" id="cd10398">
    <property type="entry name" value="SH2_Tec_Txk"/>
    <property type="match status" value="1"/>
</dbReference>
<evidence type="ECO:0000256" key="14">
    <source>
        <dbReference type="PROSITE-ProRule" id="PRU00192"/>
    </source>
</evidence>
<dbReference type="InterPro" id="IPR020635">
    <property type="entry name" value="Tyr_kinase_cat_dom"/>
</dbReference>
<keyword evidence="8 15" id="KW-0067">ATP-binding</keyword>
<comment type="subcellular location">
    <subcellularLocation>
        <location evidence="1">Cytoplasm</location>
    </subcellularLocation>
</comment>
<dbReference type="InterPro" id="IPR001245">
    <property type="entry name" value="Ser-Thr/Tyr_kinase_cat_dom"/>
</dbReference>
<dbReference type="PROSITE" id="PS50011">
    <property type="entry name" value="PROTEIN_KINASE_DOM"/>
    <property type="match status" value="1"/>
</dbReference>
<comment type="subunit">
    <text evidence="12">Interacts with PARP1 and EEF1A1. Interacts with SH2D2A. Interacts with FYN.</text>
</comment>
<keyword evidence="21" id="KW-1185">Reference proteome</keyword>
<evidence type="ECO:0000259" key="18">
    <source>
        <dbReference type="PROSITE" id="PS50001"/>
    </source>
</evidence>
<dbReference type="PROSITE" id="PS00107">
    <property type="entry name" value="PROTEIN_KINASE_ATP"/>
    <property type="match status" value="1"/>
</dbReference>
<dbReference type="PROSITE" id="PS00109">
    <property type="entry name" value="PROTEIN_KINASE_TYR"/>
    <property type="match status" value="1"/>
</dbReference>
<feature type="binding site" evidence="15">
    <location>
        <position position="297"/>
    </location>
    <ligand>
        <name>ATP</name>
        <dbReference type="ChEBI" id="CHEBI:30616"/>
    </ligand>
</feature>
<dbReference type="GO" id="GO:0032729">
    <property type="term" value="P:positive regulation of type II interferon production"/>
    <property type="evidence" value="ECO:0007669"/>
    <property type="project" value="Ensembl"/>
</dbReference>
<comment type="catalytic activity">
    <reaction evidence="11 16">
        <text>L-tyrosyl-[protein] + ATP = O-phospho-L-tyrosyl-[protein] + ADP + H(+)</text>
        <dbReference type="Rhea" id="RHEA:10596"/>
        <dbReference type="Rhea" id="RHEA-COMP:10136"/>
        <dbReference type="Rhea" id="RHEA-COMP:20101"/>
        <dbReference type="ChEBI" id="CHEBI:15378"/>
        <dbReference type="ChEBI" id="CHEBI:30616"/>
        <dbReference type="ChEBI" id="CHEBI:46858"/>
        <dbReference type="ChEBI" id="CHEBI:61978"/>
        <dbReference type="ChEBI" id="CHEBI:456216"/>
        <dbReference type="EC" id="2.7.10.2"/>
    </reaction>
</comment>
<accession>A0A6P3FVF1</accession>
<feature type="compositionally biased region" description="Basic residues" evidence="17">
    <location>
        <begin position="42"/>
        <end position="60"/>
    </location>
</feature>
<evidence type="ECO:0000256" key="5">
    <source>
        <dbReference type="ARBA" id="ARBA00022679"/>
    </source>
</evidence>
<keyword evidence="10 16" id="KW-0829">Tyrosine-protein kinase</keyword>
<dbReference type="Gene3D" id="2.30.30.40">
    <property type="entry name" value="SH3 Domains"/>
    <property type="match status" value="1"/>
</dbReference>
<dbReference type="InterPro" id="IPR001452">
    <property type="entry name" value="SH3_domain"/>
</dbReference>
<feature type="region of interest" description="Disordered" evidence="17">
    <location>
        <begin position="32"/>
        <end position="73"/>
    </location>
</feature>
<dbReference type="Proteomes" id="UP000515203">
    <property type="component" value="Unplaced"/>
</dbReference>
<evidence type="ECO:0000256" key="13">
    <source>
        <dbReference type="PROSITE-ProRule" id="PRU00191"/>
    </source>
</evidence>
<dbReference type="PANTHER" id="PTHR24418">
    <property type="entry name" value="TYROSINE-PROTEIN KINASE"/>
    <property type="match status" value="1"/>
</dbReference>
<dbReference type="Pfam" id="PF07714">
    <property type="entry name" value="PK_Tyr_Ser-Thr"/>
    <property type="match status" value="1"/>
</dbReference>
<dbReference type="SUPFAM" id="SSF56112">
    <property type="entry name" value="Protein kinase-like (PK-like)"/>
    <property type="match status" value="1"/>
</dbReference>
<dbReference type="SMART" id="SM00252">
    <property type="entry name" value="SH2"/>
    <property type="match status" value="1"/>
</dbReference>
<evidence type="ECO:0000256" key="9">
    <source>
        <dbReference type="ARBA" id="ARBA00022999"/>
    </source>
</evidence>
<evidence type="ECO:0000259" key="20">
    <source>
        <dbReference type="PROSITE" id="PS50011"/>
    </source>
</evidence>
<evidence type="ECO:0000256" key="17">
    <source>
        <dbReference type="SAM" id="MobiDB-lite"/>
    </source>
</evidence>
<dbReference type="CTD" id="7294"/>
<dbReference type="AlphaFoldDB" id="A0A6P3FVF1"/>
<evidence type="ECO:0000256" key="1">
    <source>
        <dbReference type="ARBA" id="ARBA00004496"/>
    </source>
</evidence>
<evidence type="ECO:0000256" key="8">
    <source>
        <dbReference type="ARBA" id="ARBA00022840"/>
    </source>
</evidence>
<protein>
    <recommendedName>
        <fullName evidence="16">Tyrosine-protein kinase</fullName>
        <ecNumber evidence="16">2.7.10.2</ecNumber>
    </recommendedName>
</protein>
<dbReference type="Pfam" id="PF00017">
    <property type="entry name" value="SH2"/>
    <property type="match status" value="1"/>
</dbReference>
<dbReference type="InterPro" id="IPR000980">
    <property type="entry name" value="SH2"/>
</dbReference>
<dbReference type="PRINTS" id="PR00401">
    <property type="entry name" value="SH2DOMAIN"/>
</dbReference>
<dbReference type="FunFam" id="3.30.200.20:FF:000053">
    <property type="entry name" value="Tyrosine-protein kinase"/>
    <property type="match status" value="1"/>
</dbReference>
<dbReference type="EC" id="2.7.10.2" evidence="16"/>
<dbReference type="PROSITE" id="PS50002">
    <property type="entry name" value="SH3"/>
    <property type="match status" value="1"/>
</dbReference>
<evidence type="ECO:0000259" key="19">
    <source>
        <dbReference type="PROSITE" id="PS50002"/>
    </source>
</evidence>
<dbReference type="GO" id="GO:0004715">
    <property type="term" value="F:non-membrane spanning protein tyrosine kinase activity"/>
    <property type="evidence" value="ECO:0007669"/>
    <property type="project" value="UniProtKB-EC"/>
</dbReference>
<dbReference type="FunFam" id="1.10.510.10:FF:000052">
    <property type="entry name" value="Tyrosine-protein kinase"/>
    <property type="match status" value="1"/>
</dbReference>
<comment type="similarity">
    <text evidence="16">Belongs to the protein kinase superfamily. Tyr protein kinase family.</text>
</comment>
<dbReference type="FunFam" id="3.30.505.10:FF:000045">
    <property type="entry name" value="Tyrosine-protein kinase"/>
    <property type="match status" value="1"/>
</dbReference>
<evidence type="ECO:0000256" key="12">
    <source>
        <dbReference type="ARBA" id="ARBA00063846"/>
    </source>
</evidence>
<keyword evidence="2 14" id="KW-0728">SH3 domain</keyword>
<evidence type="ECO:0000256" key="11">
    <source>
        <dbReference type="ARBA" id="ARBA00051245"/>
    </source>
</evidence>
<dbReference type="Gene3D" id="3.30.505.10">
    <property type="entry name" value="SH2 domain"/>
    <property type="match status" value="1"/>
</dbReference>
<feature type="domain" description="SH2" evidence="18">
    <location>
        <begin position="148"/>
        <end position="244"/>
    </location>
</feature>
<keyword evidence="6 15" id="KW-0547">Nucleotide-binding</keyword>
<evidence type="ECO:0000256" key="4">
    <source>
        <dbReference type="ARBA" id="ARBA00022553"/>
    </source>
</evidence>
<sequence length="525" mass="60764">MICFSDNTFQSIFCCCCSVQKRQVRTQVSLSNDEVHSEKYSPHRRPWFSRPSHKKQHSRGHVQPSTRKPLPPLPASALAQERIQVKALFDFQPREPCDLALQRAQEYLVLEKPDSHWWKARDHLGNEGLIPSNYVTENKYTNLEIYEWYHRNITRNQAEHLLRKEAKEGAFIVRDSRHLGSYTISVFIRARRSAEATIKHYQIKKNDTGQWYVAERHLFPSVPELVWYHQHNAAGLLTRLRHPVGLMGGCLPATAGFSYEKWEINPSELAFVKEIGSGQFGVVHLGEWRAQVSVAIKAISEGSMSEEDFIEEAKVMMKLSHPRLVQLYGVCTQQKPLYIVTEFLENGCLLNYLRERRGKLGKEMLLSVCQDVCEGMEYLERNCCIHRDLAARNCLVSSTCIVKISDFGMTRYVLDDEYISSSGAKFPIKWSPPEVFHFNKYSSKSDVWSFGVLMWEVFTEGKMPFENKSNFEVVEAISKGFRLYRPHLAPMCVYEAMYRCWHESPQGRPTFSELLRGLSEIAETW</sequence>
<dbReference type="SUPFAM" id="SSF50044">
    <property type="entry name" value="SH3-domain"/>
    <property type="match status" value="1"/>
</dbReference>
<dbReference type="OrthoDB" id="4062651at2759"/>
<organism evidence="21 22">
    <name type="scientific">Octodon degus</name>
    <name type="common">Degu</name>
    <name type="synonym">Sciurus degus</name>
    <dbReference type="NCBI Taxonomy" id="10160"/>
    <lineage>
        <taxon>Eukaryota</taxon>
        <taxon>Metazoa</taxon>
        <taxon>Chordata</taxon>
        <taxon>Craniata</taxon>
        <taxon>Vertebrata</taxon>
        <taxon>Euteleostomi</taxon>
        <taxon>Mammalia</taxon>
        <taxon>Eutheria</taxon>
        <taxon>Euarchontoglires</taxon>
        <taxon>Glires</taxon>
        <taxon>Rodentia</taxon>
        <taxon>Hystricomorpha</taxon>
        <taxon>Octodontidae</taxon>
        <taxon>Octodon</taxon>
    </lineage>
</organism>
<dbReference type="Gene3D" id="1.10.510.10">
    <property type="entry name" value="Transferase(Phosphotransferase) domain 1"/>
    <property type="match status" value="1"/>
</dbReference>
<dbReference type="InterPro" id="IPR011009">
    <property type="entry name" value="Kinase-like_dom_sf"/>
</dbReference>
<evidence type="ECO:0000256" key="15">
    <source>
        <dbReference type="PROSITE-ProRule" id="PRU10141"/>
    </source>
</evidence>
<evidence type="ECO:0000256" key="3">
    <source>
        <dbReference type="ARBA" id="ARBA00022490"/>
    </source>
</evidence>
<dbReference type="GO" id="GO:0060335">
    <property type="term" value="P:positive regulation of type II interferon-mediated signaling pathway"/>
    <property type="evidence" value="ECO:0007669"/>
    <property type="project" value="Ensembl"/>
</dbReference>
<dbReference type="InterPro" id="IPR017441">
    <property type="entry name" value="Protein_kinase_ATP_BS"/>
</dbReference>
<evidence type="ECO:0000256" key="10">
    <source>
        <dbReference type="ARBA" id="ARBA00023137"/>
    </source>
</evidence>
<dbReference type="InterPro" id="IPR000719">
    <property type="entry name" value="Prot_kinase_dom"/>
</dbReference>
<dbReference type="FunCoup" id="A0A6P3FVF1">
    <property type="interactions" value="1267"/>
</dbReference>
<dbReference type="InterPro" id="IPR036028">
    <property type="entry name" value="SH3-like_dom_sf"/>
</dbReference>
<keyword evidence="4" id="KW-0597">Phosphoprotein</keyword>
<dbReference type="GO" id="GO:0005829">
    <property type="term" value="C:cytosol"/>
    <property type="evidence" value="ECO:0007669"/>
    <property type="project" value="Ensembl"/>
</dbReference>
<dbReference type="InParanoid" id="A0A6P3FVF1"/>
<feature type="domain" description="SH3" evidence="19">
    <location>
        <begin position="80"/>
        <end position="140"/>
    </location>
</feature>
<name>A0A6P3FVF1_OCTDE</name>
<evidence type="ECO:0000256" key="7">
    <source>
        <dbReference type="ARBA" id="ARBA00022777"/>
    </source>
</evidence>
<dbReference type="GO" id="GO:0005886">
    <property type="term" value="C:plasma membrane"/>
    <property type="evidence" value="ECO:0007669"/>
    <property type="project" value="Ensembl"/>
</dbReference>
<evidence type="ECO:0000256" key="6">
    <source>
        <dbReference type="ARBA" id="ARBA00022741"/>
    </source>
</evidence>
<dbReference type="SMART" id="SM00326">
    <property type="entry name" value="SH3"/>
    <property type="match status" value="1"/>
</dbReference>
<dbReference type="PROSITE" id="PS50001">
    <property type="entry name" value="SH2"/>
    <property type="match status" value="1"/>
</dbReference>
<evidence type="ECO:0000256" key="16">
    <source>
        <dbReference type="RuleBase" id="RU362096"/>
    </source>
</evidence>
<keyword evidence="5 16" id="KW-0808">Transferase</keyword>
<evidence type="ECO:0000313" key="21">
    <source>
        <dbReference type="Proteomes" id="UP000515203"/>
    </source>
</evidence>
<feature type="domain" description="Protein kinase" evidence="20">
    <location>
        <begin position="269"/>
        <end position="525"/>
    </location>
</feature>
<keyword evidence="9 13" id="KW-0727">SH2 domain</keyword>
<dbReference type="GeneID" id="101566656"/>